<dbReference type="EMBL" id="JACGWJ010000462">
    <property type="protein sequence ID" value="KAL0292128.1"/>
    <property type="molecule type" value="Genomic_DNA"/>
</dbReference>
<dbReference type="InterPro" id="IPR052343">
    <property type="entry name" value="Retrotransposon-Effector_Assoc"/>
</dbReference>
<gene>
    <name evidence="2" type="ORF">Sradi_7002200</name>
</gene>
<proteinExistence type="predicted"/>
<feature type="domain" description="Reverse transcriptase" evidence="1">
    <location>
        <begin position="34"/>
        <end position="160"/>
    </location>
</feature>
<evidence type="ECO:0000313" key="2">
    <source>
        <dbReference type="EMBL" id="KAL0292128.1"/>
    </source>
</evidence>
<dbReference type="Pfam" id="PF00078">
    <property type="entry name" value="RVT_1"/>
    <property type="match status" value="1"/>
</dbReference>
<evidence type="ECO:0000259" key="1">
    <source>
        <dbReference type="PROSITE" id="PS50878"/>
    </source>
</evidence>
<dbReference type="CDD" id="cd01650">
    <property type="entry name" value="RT_nLTR_like"/>
    <property type="match status" value="1"/>
</dbReference>
<dbReference type="PANTHER" id="PTHR46890">
    <property type="entry name" value="NON-LTR RETROLELEMENT REVERSE TRANSCRIPTASE-LIKE PROTEIN-RELATED"/>
    <property type="match status" value="1"/>
</dbReference>
<reference evidence="2" key="1">
    <citation type="submission" date="2020-06" db="EMBL/GenBank/DDBJ databases">
        <authorList>
            <person name="Li T."/>
            <person name="Hu X."/>
            <person name="Zhang T."/>
            <person name="Song X."/>
            <person name="Zhang H."/>
            <person name="Dai N."/>
            <person name="Sheng W."/>
            <person name="Hou X."/>
            <person name="Wei L."/>
        </authorList>
    </citation>
    <scope>NUCLEOTIDE SEQUENCE</scope>
    <source>
        <strain evidence="2">G02</strain>
        <tissue evidence="2">Leaf</tissue>
    </source>
</reference>
<dbReference type="InterPro" id="IPR000477">
    <property type="entry name" value="RT_dom"/>
</dbReference>
<reference evidence="2" key="2">
    <citation type="journal article" date="2024" name="Plant">
        <title>Genomic evolution and insights into agronomic trait innovations of Sesamum species.</title>
        <authorList>
            <person name="Miao H."/>
            <person name="Wang L."/>
            <person name="Qu L."/>
            <person name="Liu H."/>
            <person name="Sun Y."/>
            <person name="Le M."/>
            <person name="Wang Q."/>
            <person name="Wei S."/>
            <person name="Zheng Y."/>
            <person name="Lin W."/>
            <person name="Duan Y."/>
            <person name="Cao H."/>
            <person name="Xiong S."/>
            <person name="Wang X."/>
            <person name="Wei L."/>
            <person name="Li C."/>
            <person name="Ma Q."/>
            <person name="Ju M."/>
            <person name="Zhao R."/>
            <person name="Li G."/>
            <person name="Mu C."/>
            <person name="Tian Q."/>
            <person name="Mei H."/>
            <person name="Zhang T."/>
            <person name="Gao T."/>
            <person name="Zhang H."/>
        </authorList>
    </citation>
    <scope>NUCLEOTIDE SEQUENCE</scope>
    <source>
        <strain evidence="2">G02</strain>
    </source>
</reference>
<dbReference type="PROSITE" id="PS50878">
    <property type="entry name" value="RT_POL"/>
    <property type="match status" value="1"/>
</dbReference>
<name>A0AAW2JE73_SESRA</name>
<protein>
    <recommendedName>
        <fullName evidence="1">Reverse transcriptase domain-containing protein</fullName>
    </recommendedName>
</protein>
<accession>A0AAW2JE73</accession>
<dbReference type="AlphaFoldDB" id="A0AAW2JE73"/>
<organism evidence="2">
    <name type="scientific">Sesamum radiatum</name>
    <name type="common">Black benniseed</name>
    <dbReference type="NCBI Taxonomy" id="300843"/>
    <lineage>
        <taxon>Eukaryota</taxon>
        <taxon>Viridiplantae</taxon>
        <taxon>Streptophyta</taxon>
        <taxon>Embryophyta</taxon>
        <taxon>Tracheophyta</taxon>
        <taxon>Spermatophyta</taxon>
        <taxon>Magnoliopsida</taxon>
        <taxon>eudicotyledons</taxon>
        <taxon>Gunneridae</taxon>
        <taxon>Pentapetalae</taxon>
        <taxon>asterids</taxon>
        <taxon>lamiids</taxon>
        <taxon>Lamiales</taxon>
        <taxon>Pedaliaceae</taxon>
        <taxon>Sesamum</taxon>
    </lineage>
</organism>
<comment type="caution">
    <text evidence="2">The sequence shown here is derived from an EMBL/GenBank/DDBJ whole genome shotgun (WGS) entry which is preliminary data.</text>
</comment>
<dbReference type="PANTHER" id="PTHR46890:SF48">
    <property type="entry name" value="RNA-DIRECTED DNA POLYMERASE"/>
    <property type="match status" value="1"/>
</dbReference>
<sequence>MCPDSAAGPDGFSAHFYQTCWNIIAPDVHKAIQDFFCGTPLPKNFKATSIALIPKVDNPSRWTDFRPISLCNVSNKICSKILNDRLAKLLPDIVSPTQSGFVAGRLISDNILLAQELIHTLGAKRRYENVVYKLDMAKAYDRVQWHLLYDIMRKMGFNEK</sequence>